<protein>
    <submittedName>
        <fullName evidence="4">Ankyrin repeat-containing protein</fullName>
    </submittedName>
</protein>
<proteinExistence type="predicted"/>
<evidence type="ECO:0000256" key="2">
    <source>
        <dbReference type="ARBA" id="ARBA00023043"/>
    </source>
</evidence>
<gene>
    <name evidence="4" type="ORF">SAMN05216463_1435</name>
</gene>
<feature type="repeat" description="ANK" evidence="3">
    <location>
        <begin position="70"/>
        <end position="102"/>
    </location>
</feature>
<sequence length="251" mass="28665">MRTYTFISILIILSTISCSGEKDYHGDNIKLWEDTKVWELAKCVSKNDFQKAEKIISQQHIDIDFREPKYGETLLFWAVWNSNIDAVKFLINHGANPNAHDTYNGDSPIAIASDYFIRSDILAYLLAHGGNPNDFVKRDEKLSYEPSNKTPLTRAAFTSLEKTKMLVKAGADVNFSVEPGYTPLISAERKMSLEIVEYLLFECKADYRKSYVITIDIGDTLYLKELIQKRRLISANDSIAAKRIIDYIETN</sequence>
<evidence type="ECO:0000313" key="5">
    <source>
        <dbReference type="Proteomes" id="UP000184130"/>
    </source>
</evidence>
<evidence type="ECO:0000256" key="3">
    <source>
        <dbReference type="PROSITE-ProRule" id="PRU00023"/>
    </source>
</evidence>
<dbReference type="InterPro" id="IPR036770">
    <property type="entry name" value="Ankyrin_rpt-contain_sf"/>
</dbReference>
<dbReference type="AlphaFoldDB" id="A0A1M6Z7M9"/>
<dbReference type="InterPro" id="IPR051637">
    <property type="entry name" value="Ank_repeat_dom-contain_49"/>
</dbReference>
<dbReference type="SUPFAM" id="SSF48403">
    <property type="entry name" value="Ankyrin repeat"/>
    <property type="match status" value="1"/>
</dbReference>
<evidence type="ECO:0000313" key="4">
    <source>
        <dbReference type="EMBL" id="SHL26445.1"/>
    </source>
</evidence>
<keyword evidence="1" id="KW-0677">Repeat</keyword>
<dbReference type="InterPro" id="IPR002110">
    <property type="entry name" value="Ankyrin_rpt"/>
</dbReference>
<dbReference type="EMBL" id="FRBD01000043">
    <property type="protein sequence ID" value="SHL26445.1"/>
    <property type="molecule type" value="Genomic_DNA"/>
</dbReference>
<dbReference type="PROSITE" id="PS50088">
    <property type="entry name" value="ANK_REPEAT"/>
    <property type="match status" value="1"/>
</dbReference>
<dbReference type="PROSITE" id="PS51257">
    <property type="entry name" value="PROKAR_LIPOPROTEIN"/>
    <property type="match status" value="1"/>
</dbReference>
<dbReference type="OrthoDB" id="1068224at2"/>
<name>A0A1M6Z7M9_XYLRU</name>
<dbReference type="Proteomes" id="UP000184130">
    <property type="component" value="Unassembled WGS sequence"/>
</dbReference>
<dbReference type="Gene3D" id="1.25.40.20">
    <property type="entry name" value="Ankyrin repeat-containing domain"/>
    <property type="match status" value="1"/>
</dbReference>
<reference evidence="4 5" key="1">
    <citation type="submission" date="2016-11" db="EMBL/GenBank/DDBJ databases">
        <authorList>
            <person name="Jaros S."/>
            <person name="Januszkiewicz K."/>
            <person name="Wedrychowicz H."/>
        </authorList>
    </citation>
    <scope>NUCLEOTIDE SEQUENCE [LARGE SCALE GENOMIC DNA]</scope>
    <source>
        <strain evidence="4 5">KHT3</strain>
    </source>
</reference>
<dbReference type="PANTHER" id="PTHR24180">
    <property type="entry name" value="CYCLIN-DEPENDENT KINASE INHIBITOR 2C-RELATED"/>
    <property type="match status" value="1"/>
</dbReference>
<dbReference type="PANTHER" id="PTHR24180:SF45">
    <property type="entry name" value="POLY [ADP-RIBOSE] POLYMERASE TANKYRASE"/>
    <property type="match status" value="1"/>
</dbReference>
<accession>A0A1M6Z7M9</accession>
<dbReference type="Pfam" id="PF12796">
    <property type="entry name" value="Ank_2"/>
    <property type="match status" value="2"/>
</dbReference>
<keyword evidence="2 3" id="KW-0040">ANK repeat</keyword>
<dbReference type="RefSeq" id="WP_073211805.1">
    <property type="nucleotide sequence ID" value="NZ_FRBD01000043.1"/>
</dbReference>
<dbReference type="PROSITE" id="PS50297">
    <property type="entry name" value="ANK_REP_REGION"/>
    <property type="match status" value="1"/>
</dbReference>
<organism evidence="4 5">
    <name type="scientific">Xylanibacter ruminicola</name>
    <name type="common">Prevotella ruminicola</name>
    <dbReference type="NCBI Taxonomy" id="839"/>
    <lineage>
        <taxon>Bacteria</taxon>
        <taxon>Pseudomonadati</taxon>
        <taxon>Bacteroidota</taxon>
        <taxon>Bacteroidia</taxon>
        <taxon>Bacteroidales</taxon>
        <taxon>Prevotellaceae</taxon>
        <taxon>Xylanibacter</taxon>
    </lineage>
</organism>
<dbReference type="SMART" id="SM00248">
    <property type="entry name" value="ANK"/>
    <property type="match status" value="4"/>
</dbReference>
<evidence type="ECO:0000256" key="1">
    <source>
        <dbReference type="ARBA" id="ARBA00022737"/>
    </source>
</evidence>